<accession>A0A382YWS0</accession>
<organism evidence="1">
    <name type="scientific">marine metagenome</name>
    <dbReference type="NCBI Taxonomy" id="408172"/>
    <lineage>
        <taxon>unclassified sequences</taxon>
        <taxon>metagenomes</taxon>
        <taxon>ecological metagenomes</taxon>
    </lineage>
</organism>
<protein>
    <submittedName>
        <fullName evidence="1">Uncharacterized protein</fullName>
    </submittedName>
</protein>
<dbReference type="EMBL" id="UINC01179075">
    <property type="protein sequence ID" value="SVD87571.1"/>
    <property type="molecule type" value="Genomic_DNA"/>
</dbReference>
<sequence>MNNLTSKEIEGIVEEAIKLDRQHGK</sequence>
<evidence type="ECO:0000313" key="1">
    <source>
        <dbReference type="EMBL" id="SVD87571.1"/>
    </source>
</evidence>
<proteinExistence type="predicted"/>
<gene>
    <name evidence="1" type="ORF">METZ01_LOCUS440425</name>
</gene>
<name>A0A382YWS0_9ZZZZ</name>
<reference evidence="1" key="1">
    <citation type="submission" date="2018-05" db="EMBL/GenBank/DDBJ databases">
        <authorList>
            <person name="Lanie J.A."/>
            <person name="Ng W.-L."/>
            <person name="Kazmierczak K.M."/>
            <person name="Andrzejewski T.M."/>
            <person name="Davidsen T.M."/>
            <person name="Wayne K.J."/>
            <person name="Tettelin H."/>
            <person name="Glass J.I."/>
            <person name="Rusch D."/>
            <person name="Podicherti R."/>
            <person name="Tsui H.-C.T."/>
            <person name="Winkler M.E."/>
        </authorList>
    </citation>
    <scope>NUCLEOTIDE SEQUENCE</scope>
</reference>
<dbReference type="AlphaFoldDB" id="A0A382YWS0"/>